<dbReference type="KEGG" id="phao:HF685_10395"/>
<dbReference type="AlphaFoldDB" id="A0A6H2DLU8"/>
<name>A0A6H2DLU8_9SPHN</name>
<dbReference type="EMBL" id="CP051217">
    <property type="protein sequence ID" value="QJB69639.1"/>
    <property type="molecule type" value="Genomic_DNA"/>
</dbReference>
<accession>A0A6H2DLU8</accession>
<protein>
    <submittedName>
        <fullName evidence="3">MBL fold metallo-hydrolase</fullName>
    </submittedName>
</protein>
<evidence type="ECO:0000313" key="3">
    <source>
        <dbReference type="EMBL" id="QJB69639.1"/>
    </source>
</evidence>
<feature type="domain" description="Metallo-beta-lactamase" evidence="2">
    <location>
        <begin position="29"/>
        <end position="229"/>
    </location>
</feature>
<evidence type="ECO:0000256" key="1">
    <source>
        <dbReference type="ARBA" id="ARBA00005250"/>
    </source>
</evidence>
<gene>
    <name evidence="3" type="ORF">HF685_10395</name>
</gene>
<dbReference type="GO" id="GO:0017001">
    <property type="term" value="P:antibiotic catabolic process"/>
    <property type="evidence" value="ECO:0007669"/>
    <property type="project" value="UniProtKB-ARBA"/>
</dbReference>
<comment type="similarity">
    <text evidence="1">Belongs to the metallo-beta-lactamase superfamily. Class-B beta-lactamase family.</text>
</comment>
<dbReference type="Proteomes" id="UP000501600">
    <property type="component" value="Chromosome"/>
</dbReference>
<dbReference type="InterPro" id="IPR001279">
    <property type="entry name" value="Metallo-B-lactamas"/>
</dbReference>
<dbReference type="SUPFAM" id="SSF56281">
    <property type="entry name" value="Metallo-hydrolase/oxidoreductase"/>
    <property type="match status" value="1"/>
</dbReference>
<sequence>MTATPFEKGLYETGNGIFAYLQPDGGWGWSNAGLITDGGQSLLVDTLFDASLTREMLGTMADAAGVGADDIGVIVNTHANGDHCHGNGLCKHAEVIASDASAREMAELSAGDLAAIMDQAKAMGPAGQYLVDIFGSFNFRDVAEKHPTQTFTGQHSVTVGNKRVDLIEVGPAHTAGDVLVHVPEDRTVFTGDILFVEGTPIMWAGPVANWIAACDIIIDLKPDTIVPGHGPITDEAGVRRVQDYLHYIDIEARKRYDADLSVRDAAHDIKLGDFSSWGDSERIAVNVSTLYREYSGDTAPPNVVQLFGLMAELR</sequence>
<evidence type="ECO:0000259" key="2">
    <source>
        <dbReference type="SMART" id="SM00849"/>
    </source>
</evidence>
<proteinExistence type="inferred from homology"/>
<keyword evidence="3" id="KW-0378">Hydrolase</keyword>
<dbReference type="PANTHER" id="PTHR42951">
    <property type="entry name" value="METALLO-BETA-LACTAMASE DOMAIN-CONTAINING"/>
    <property type="match status" value="1"/>
</dbReference>
<dbReference type="InterPro" id="IPR036866">
    <property type="entry name" value="RibonucZ/Hydroxyglut_hydro"/>
</dbReference>
<evidence type="ECO:0000313" key="4">
    <source>
        <dbReference type="Proteomes" id="UP000501600"/>
    </source>
</evidence>
<dbReference type="CDD" id="cd16282">
    <property type="entry name" value="metallo-hydrolase-like_MBL-fold"/>
    <property type="match status" value="1"/>
</dbReference>
<organism evidence="3 4">
    <name type="scientific">Parasphingorhabdus halotolerans</name>
    <dbReference type="NCBI Taxonomy" id="2725558"/>
    <lineage>
        <taxon>Bacteria</taxon>
        <taxon>Pseudomonadati</taxon>
        <taxon>Pseudomonadota</taxon>
        <taxon>Alphaproteobacteria</taxon>
        <taxon>Sphingomonadales</taxon>
        <taxon>Sphingomonadaceae</taxon>
        <taxon>Parasphingorhabdus</taxon>
    </lineage>
</organism>
<dbReference type="InterPro" id="IPR050855">
    <property type="entry name" value="NDM-1-like"/>
</dbReference>
<reference evidence="3 4" key="1">
    <citation type="submission" date="2020-04" db="EMBL/GenBank/DDBJ databases">
        <title>Genome sequence for Sphingorhabdus sp. strain M1.</title>
        <authorList>
            <person name="Park S.-J."/>
        </authorList>
    </citation>
    <scope>NUCLEOTIDE SEQUENCE [LARGE SCALE GENOMIC DNA]</scope>
    <source>
        <strain evidence="3 4">JK6</strain>
    </source>
</reference>
<dbReference type="RefSeq" id="WP_168819805.1">
    <property type="nucleotide sequence ID" value="NZ_CP051217.1"/>
</dbReference>
<keyword evidence="4" id="KW-1185">Reference proteome</keyword>
<dbReference type="GO" id="GO:0016787">
    <property type="term" value="F:hydrolase activity"/>
    <property type="evidence" value="ECO:0007669"/>
    <property type="project" value="UniProtKB-KW"/>
</dbReference>
<dbReference type="PANTHER" id="PTHR42951:SF4">
    <property type="entry name" value="ACYL-COENZYME A THIOESTERASE MBLAC2"/>
    <property type="match status" value="1"/>
</dbReference>
<dbReference type="Pfam" id="PF00753">
    <property type="entry name" value="Lactamase_B"/>
    <property type="match status" value="1"/>
</dbReference>
<dbReference type="SMART" id="SM00849">
    <property type="entry name" value="Lactamase_B"/>
    <property type="match status" value="1"/>
</dbReference>
<dbReference type="Gene3D" id="3.60.15.10">
    <property type="entry name" value="Ribonuclease Z/Hydroxyacylglutathione hydrolase-like"/>
    <property type="match status" value="1"/>
</dbReference>